<organism evidence="2 3">
    <name type="scientific">Pseudidiomarina taiwanensis</name>
    <dbReference type="NCBI Taxonomy" id="337250"/>
    <lineage>
        <taxon>Bacteria</taxon>
        <taxon>Pseudomonadati</taxon>
        <taxon>Pseudomonadota</taxon>
        <taxon>Gammaproteobacteria</taxon>
        <taxon>Alteromonadales</taxon>
        <taxon>Idiomarinaceae</taxon>
        <taxon>Pseudidiomarina</taxon>
    </lineage>
</organism>
<dbReference type="Proteomes" id="UP000288279">
    <property type="component" value="Unassembled WGS sequence"/>
</dbReference>
<sequence>MIAITGAPLEALDQVWLAQWNTAAERSQAQAYQQERALQFLAGRALSRWLAVTVFKVDRTAVTITRRSSGAPVLSCEGEVCSISISHCSGYICTAVAKQGPIGLDVEAATREIPRSVVTKFQQGIFAEARPTELLKRWLLAEAVTKAREGKLLTTLRESAAELSHSASYFGQDNFTVCCYAPNQQNSPVWIDFKQQTDLS</sequence>
<dbReference type="GO" id="GO:0008897">
    <property type="term" value="F:holo-[acyl-carrier-protein] synthase activity"/>
    <property type="evidence" value="ECO:0007669"/>
    <property type="project" value="InterPro"/>
</dbReference>
<keyword evidence="3" id="KW-1185">Reference proteome</keyword>
<dbReference type="Gene3D" id="3.90.470.20">
    <property type="entry name" value="4'-phosphopantetheinyl transferase domain"/>
    <property type="match status" value="1"/>
</dbReference>
<dbReference type="PANTHER" id="PTHR12215:SF10">
    <property type="entry name" value="L-AMINOADIPATE-SEMIALDEHYDE DEHYDROGENASE-PHOSPHOPANTETHEINYL TRANSFERASE"/>
    <property type="match status" value="1"/>
</dbReference>
<name>A0A432ZEL8_9GAMM</name>
<accession>A0A432ZEL8</accession>
<dbReference type="EMBL" id="PIQG01000004">
    <property type="protein sequence ID" value="RUO76371.1"/>
    <property type="molecule type" value="Genomic_DNA"/>
</dbReference>
<dbReference type="AlphaFoldDB" id="A0A432ZEL8"/>
<dbReference type="InterPro" id="IPR037143">
    <property type="entry name" value="4-PPantetheinyl_Trfase_dom_sf"/>
</dbReference>
<comment type="caution">
    <text evidence="2">The sequence shown here is derived from an EMBL/GenBank/DDBJ whole genome shotgun (WGS) entry which is preliminary data.</text>
</comment>
<evidence type="ECO:0000313" key="3">
    <source>
        <dbReference type="Proteomes" id="UP000288279"/>
    </source>
</evidence>
<dbReference type="PANTHER" id="PTHR12215">
    <property type="entry name" value="PHOSPHOPANTETHEINE TRANSFERASE"/>
    <property type="match status" value="1"/>
</dbReference>
<dbReference type="RefSeq" id="WP_126828033.1">
    <property type="nucleotide sequence ID" value="NZ_PIQG01000004.1"/>
</dbReference>
<dbReference type="GO" id="GO:0019878">
    <property type="term" value="P:lysine biosynthetic process via aminoadipic acid"/>
    <property type="evidence" value="ECO:0007669"/>
    <property type="project" value="TreeGrafter"/>
</dbReference>
<keyword evidence="1" id="KW-0808">Transferase</keyword>
<gene>
    <name evidence="2" type="ORF">CWI83_08390</name>
</gene>
<proteinExistence type="predicted"/>
<dbReference type="InterPro" id="IPR050559">
    <property type="entry name" value="P-Pant_transferase_sf"/>
</dbReference>
<evidence type="ECO:0000256" key="1">
    <source>
        <dbReference type="ARBA" id="ARBA00022679"/>
    </source>
</evidence>
<reference evidence="2 3" key="1">
    <citation type="journal article" date="2011" name="Front. Microbiol.">
        <title>Genomic signatures of strain selection and enhancement in Bacillus atrophaeus var. globigii, a historical biowarfare simulant.</title>
        <authorList>
            <person name="Gibbons H.S."/>
            <person name="Broomall S.M."/>
            <person name="McNew L.A."/>
            <person name="Daligault H."/>
            <person name="Chapman C."/>
            <person name="Bruce D."/>
            <person name="Karavis M."/>
            <person name="Krepps M."/>
            <person name="McGregor P.A."/>
            <person name="Hong C."/>
            <person name="Park K.H."/>
            <person name="Akmal A."/>
            <person name="Feldman A."/>
            <person name="Lin J.S."/>
            <person name="Chang W.E."/>
            <person name="Higgs B.W."/>
            <person name="Demirev P."/>
            <person name="Lindquist J."/>
            <person name="Liem A."/>
            <person name="Fochler E."/>
            <person name="Read T.D."/>
            <person name="Tapia R."/>
            <person name="Johnson S."/>
            <person name="Bishop-Lilly K.A."/>
            <person name="Detter C."/>
            <person name="Han C."/>
            <person name="Sozhamannan S."/>
            <person name="Rosenzweig C.N."/>
            <person name="Skowronski E.W."/>
        </authorList>
    </citation>
    <scope>NUCLEOTIDE SEQUENCE [LARGE SCALE GENOMIC DNA]</scope>
    <source>
        <strain evidence="2 3">PIT1</strain>
    </source>
</reference>
<dbReference type="GO" id="GO:0000287">
    <property type="term" value="F:magnesium ion binding"/>
    <property type="evidence" value="ECO:0007669"/>
    <property type="project" value="InterPro"/>
</dbReference>
<dbReference type="OrthoDB" id="6240858at2"/>
<dbReference type="SUPFAM" id="SSF56214">
    <property type="entry name" value="4'-phosphopantetheinyl transferase"/>
    <property type="match status" value="1"/>
</dbReference>
<dbReference type="GO" id="GO:0005829">
    <property type="term" value="C:cytosol"/>
    <property type="evidence" value="ECO:0007669"/>
    <property type="project" value="TreeGrafter"/>
</dbReference>
<protein>
    <submittedName>
        <fullName evidence="2">Uncharacterized protein</fullName>
    </submittedName>
</protein>
<evidence type="ECO:0000313" key="2">
    <source>
        <dbReference type="EMBL" id="RUO76371.1"/>
    </source>
</evidence>